<name>A0A3B0VGP2_9ZZZZ</name>
<organism evidence="2">
    <name type="scientific">hydrothermal vent metagenome</name>
    <dbReference type="NCBI Taxonomy" id="652676"/>
    <lineage>
        <taxon>unclassified sequences</taxon>
        <taxon>metagenomes</taxon>
        <taxon>ecological metagenomes</taxon>
    </lineage>
</organism>
<protein>
    <recommendedName>
        <fullName evidence="1">DM13 domain-containing protein</fullName>
    </recommendedName>
</protein>
<dbReference type="PROSITE" id="PS51549">
    <property type="entry name" value="DM13"/>
    <property type="match status" value="1"/>
</dbReference>
<dbReference type="EMBL" id="UOEU01000952">
    <property type="protein sequence ID" value="VAW42768.1"/>
    <property type="molecule type" value="Genomic_DNA"/>
</dbReference>
<feature type="domain" description="DM13" evidence="1">
    <location>
        <begin position="118"/>
        <end position="218"/>
    </location>
</feature>
<reference evidence="2" key="1">
    <citation type="submission" date="2018-06" db="EMBL/GenBank/DDBJ databases">
        <authorList>
            <person name="Zhirakovskaya E."/>
        </authorList>
    </citation>
    <scope>NUCLEOTIDE SEQUENCE</scope>
</reference>
<proteinExistence type="predicted"/>
<evidence type="ECO:0000313" key="2">
    <source>
        <dbReference type="EMBL" id="VAW42768.1"/>
    </source>
</evidence>
<dbReference type="AlphaFoldDB" id="A0A3B0VGP2"/>
<dbReference type="InterPro" id="IPR019545">
    <property type="entry name" value="DM13_domain"/>
</dbReference>
<evidence type="ECO:0000259" key="1">
    <source>
        <dbReference type="PROSITE" id="PS51549"/>
    </source>
</evidence>
<accession>A0A3B0VGP2</accession>
<sequence>MKNRRLLIVVGLIGLVAVGAAGWYLVSPLFIDNAVDEAFPFELPDRETLDGMSDAEMKALEAEFVAAVPDKSTVAAMPPEEAAAVEALVQEAAAVMTDTEMAEEIPVAADEWIIAAQGNFVGADNFHQGSGTATIYQQGEQQVLRLEDFNVTNGPELHVVLSTSRDDIGQDYIDLGVLKGNVGNQNYDIPADIDLSQYQSVVIYCVPFQVVFATATLDP</sequence>
<dbReference type="Pfam" id="PF10517">
    <property type="entry name" value="DM13"/>
    <property type="match status" value="1"/>
</dbReference>
<gene>
    <name evidence="2" type="ORF">MNBD_CHLOROFLEXI01-3378</name>
</gene>